<evidence type="ECO:0008006" key="3">
    <source>
        <dbReference type="Google" id="ProtNLM"/>
    </source>
</evidence>
<evidence type="ECO:0000313" key="1">
    <source>
        <dbReference type="EMBL" id="MCO5975637.1"/>
    </source>
</evidence>
<evidence type="ECO:0000313" key="2">
    <source>
        <dbReference type="Proteomes" id="UP001204851"/>
    </source>
</evidence>
<sequence>MFTAEKPSLRIDLQLLVDSVVAAEFDAAVWEPVDANSPGRMELACTTPFDAFAVMAAGPYQLRGVLGNTTLTADGVWLKAFEREHHPDRRHARPTLYLDQIYELDITQRYGSGSEEHCREVEYFLTPCKLLNPASMVERHPNGQVNRTAIHRIECQHPHLGLLAFDQRHGLVETEPGVRSETTTLALILNRPVSASASLEEVDTAVREALLVAGFAARYPTRVWGRQWADRNTVSRTYFQALSSWTPHWPQPPRDELIPKAVLSNFLTQALAAAAKLSANQRESIRQALMVVHSQHGTLEDQFRSVFSALEGLCVEFDDSGGQRLSAAERARNRKIRQAVLHALNALKASDPSIDVGPTQRRLDRIGAPPDRRFRSFIEAFDVPVADLWPAYRDESPGLDLYSIRNRLSHGAPFSETDMNSIHVALEHLKLLVERCVLRIFGWDVSASDASPTSVSSFMSSNATQQYRAALV</sequence>
<organism evidence="1 2">
    <name type="scientific">Ideonella oryzae</name>
    <dbReference type="NCBI Taxonomy" id="2937441"/>
    <lineage>
        <taxon>Bacteria</taxon>
        <taxon>Pseudomonadati</taxon>
        <taxon>Pseudomonadota</taxon>
        <taxon>Betaproteobacteria</taxon>
        <taxon>Burkholderiales</taxon>
        <taxon>Sphaerotilaceae</taxon>
        <taxon>Ideonella</taxon>
    </lineage>
</organism>
<name>A0ABT1BJ66_9BURK</name>
<comment type="caution">
    <text evidence="1">The sequence shown here is derived from an EMBL/GenBank/DDBJ whole genome shotgun (WGS) entry which is preliminary data.</text>
</comment>
<keyword evidence="2" id="KW-1185">Reference proteome</keyword>
<gene>
    <name evidence="1" type="ORF">M0L44_02725</name>
</gene>
<dbReference type="RefSeq" id="WP_252768085.1">
    <property type="nucleotide sequence ID" value="NZ_JAMXMC010000002.1"/>
</dbReference>
<protein>
    <recommendedName>
        <fullName evidence="3">ApeA N-terminal domain-containing protein</fullName>
    </recommendedName>
</protein>
<reference evidence="1 2" key="1">
    <citation type="submission" date="2022-06" db="EMBL/GenBank/DDBJ databases">
        <title>Ideonella sp. NS12-5 Genome sequencing and assembly.</title>
        <authorList>
            <person name="Jung Y."/>
        </authorList>
    </citation>
    <scope>NUCLEOTIDE SEQUENCE [LARGE SCALE GENOMIC DNA]</scope>
    <source>
        <strain evidence="1 2">NS12-5</strain>
    </source>
</reference>
<dbReference type="EMBL" id="JAMXMC010000002">
    <property type="protein sequence ID" value="MCO5975637.1"/>
    <property type="molecule type" value="Genomic_DNA"/>
</dbReference>
<accession>A0ABT1BJ66</accession>
<proteinExistence type="predicted"/>
<dbReference type="Proteomes" id="UP001204851">
    <property type="component" value="Unassembled WGS sequence"/>
</dbReference>